<accession>A0A498LDV0</accession>
<feature type="region of interest" description="Disordered" evidence="1">
    <location>
        <begin position="304"/>
        <end position="336"/>
    </location>
</feature>
<sequence length="852" mass="97512">MVTSGLMEFNDQPENYWAWKTSFRSVIDELTLSPREELDLLIKWLGPASKEQARRIRAINSHNSAAGLSMVWQRLKETYGSPEAVEHSLLKRIEEFPRISNRDNVRLRELGDILLELEYAKEGGYLPGLAYLDTSRGVNPILEKLPFSLQEKWISQGSKYKECNHVPYPPFTFFSQFIRSEAKTRNDPSFMISQAHYSGPTKTERPTRYKVPVSVRKTDVFSEARAAPTGSVEKRAMDPDRLCPLHNKPHALRKCRTFRSKPIEERKTYLREKNICFRCCGSTNHRAKDCDKEIVCRECGSKTHTSALHPGPAPWFSEVSADQGEEEETHETPPGTLPAVTSKCTEVCGGNTNAKSCCRICLVKVYPEDHPGKICMEFFRISNVDLLGKFNASLDKYTTPLLKLYRKRTDAFGEEMKSLLDKLDEQVSDITTHRKKTALEGLPLFLRENPASLLNMCLITERAKLEAASLSNIKKEHNLDQETIQQWVCDVRQWAVTVQSIYDPLGFVAPITIQGKVLIRELSSKEYDWDDPLPPDKQESWKLWRESLLELEKLHFKRRYVPMPLVSSQSRELCLFSDASTQAIAAVAYLRVTNDEDQCHVGFVMGKAKLAPHPAHTVPRLELCAAVLATEMADTICCEMDIEMHAVRFFTDSRIVLGYIHNTSRRFHVYVANRVNRIRKSSHSQQWQYFATEQNPADHATRPMSVDILRASNWFSGPEFLKSSSEPPQSDSFGLVNPELDVEVRAQVAVNYTKATEGQFSTARFERYSSRKRLLQAITKLIQVTRTYSKTQNVDAVDARWQAKTVVIRCVQQEFYGEELKCLGDGIQLSKKSSLRKLNPFIDEDWRTPYQR</sequence>
<comment type="caution">
    <text evidence="2">The sequence shown here is derived from an EMBL/GenBank/DDBJ whole genome shotgun (WGS) entry which is preliminary data.</text>
</comment>
<dbReference type="InterPro" id="IPR008042">
    <property type="entry name" value="Retrotrans_Pao"/>
</dbReference>
<dbReference type="STRING" id="84645.A0A498LDV0"/>
<name>A0A498LDV0_LABRO</name>
<evidence type="ECO:0000256" key="1">
    <source>
        <dbReference type="SAM" id="MobiDB-lite"/>
    </source>
</evidence>
<dbReference type="EMBL" id="QBIY01013480">
    <property type="protein sequence ID" value="RXN03515.1"/>
    <property type="molecule type" value="Genomic_DNA"/>
</dbReference>
<dbReference type="AlphaFoldDB" id="A0A498LDV0"/>
<keyword evidence="3" id="KW-1185">Reference proteome</keyword>
<protein>
    <submittedName>
        <fullName evidence="2">Uncharacterized protein</fullName>
    </submittedName>
</protein>
<reference evidence="2 3" key="1">
    <citation type="submission" date="2018-03" db="EMBL/GenBank/DDBJ databases">
        <title>Draft genome sequence of Rohu Carp (Labeo rohita).</title>
        <authorList>
            <person name="Das P."/>
            <person name="Kushwaha B."/>
            <person name="Joshi C.G."/>
            <person name="Kumar D."/>
            <person name="Nagpure N.S."/>
            <person name="Sahoo L."/>
            <person name="Das S.P."/>
            <person name="Bit A."/>
            <person name="Patnaik S."/>
            <person name="Meher P.K."/>
            <person name="Jayasankar P."/>
            <person name="Koringa P.G."/>
            <person name="Patel N.V."/>
            <person name="Hinsu A.T."/>
            <person name="Kumar R."/>
            <person name="Pandey M."/>
            <person name="Agarwal S."/>
            <person name="Srivastava S."/>
            <person name="Singh M."/>
            <person name="Iquebal M.A."/>
            <person name="Jaiswal S."/>
            <person name="Angadi U.B."/>
            <person name="Kumar N."/>
            <person name="Raza M."/>
            <person name="Shah T.M."/>
            <person name="Rai A."/>
            <person name="Jena J.K."/>
        </authorList>
    </citation>
    <scope>NUCLEOTIDE SEQUENCE [LARGE SCALE GENOMIC DNA]</scope>
    <source>
        <strain evidence="2">DASCIFA01</strain>
        <tissue evidence="2">Testis</tissue>
    </source>
</reference>
<gene>
    <name evidence="2" type="ORF">ROHU_013330</name>
</gene>
<dbReference type="PANTHER" id="PTHR47331:SF6">
    <property type="entry name" value="DOUBLECORTIN DOMAIN-CONTAINING PROTEIN"/>
    <property type="match status" value="1"/>
</dbReference>
<dbReference type="Proteomes" id="UP000290572">
    <property type="component" value="Unassembled WGS sequence"/>
</dbReference>
<evidence type="ECO:0000313" key="2">
    <source>
        <dbReference type="EMBL" id="RXN03515.1"/>
    </source>
</evidence>
<dbReference type="PANTHER" id="PTHR47331">
    <property type="entry name" value="PHD-TYPE DOMAIN-CONTAINING PROTEIN"/>
    <property type="match status" value="1"/>
</dbReference>
<organism evidence="2 3">
    <name type="scientific">Labeo rohita</name>
    <name type="common">Indian major carp</name>
    <name type="synonym">Cyprinus rohita</name>
    <dbReference type="NCBI Taxonomy" id="84645"/>
    <lineage>
        <taxon>Eukaryota</taxon>
        <taxon>Metazoa</taxon>
        <taxon>Chordata</taxon>
        <taxon>Craniata</taxon>
        <taxon>Vertebrata</taxon>
        <taxon>Euteleostomi</taxon>
        <taxon>Actinopterygii</taxon>
        <taxon>Neopterygii</taxon>
        <taxon>Teleostei</taxon>
        <taxon>Ostariophysi</taxon>
        <taxon>Cypriniformes</taxon>
        <taxon>Cyprinidae</taxon>
        <taxon>Labeoninae</taxon>
        <taxon>Labeonini</taxon>
        <taxon>Labeo</taxon>
    </lineage>
</organism>
<proteinExistence type="predicted"/>
<dbReference type="Pfam" id="PF05380">
    <property type="entry name" value="Peptidase_A17"/>
    <property type="match status" value="1"/>
</dbReference>
<evidence type="ECO:0000313" key="3">
    <source>
        <dbReference type="Proteomes" id="UP000290572"/>
    </source>
</evidence>